<keyword evidence="2" id="KW-0418">Kinase</keyword>
<organism evidence="2 3">
    <name type="scientific">Saccharothrix ecbatanensis</name>
    <dbReference type="NCBI Taxonomy" id="1105145"/>
    <lineage>
        <taxon>Bacteria</taxon>
        <taxon>Bacillati</taxon>
        <taxon>Actinomycetota</taxon>
        <taxon>Actinomycetes</taxon>
        <taxon>Pseudonocardiales</taxon>
        <taxon>Pseudonocardiaceae</taxon>
        <taxon>Saccharothrix</taxon>
    </lineage>
</organism>
<proteinExistence type="predicted"/>
<name>A0A7W9LZT1_9PSEU</name>
<reference evidence="2 3" key="1">
    <citation type="submission" date="2020-08" db="EMBL/GenBank/DDBJ databases">
        <title>Sequencing the genomes of 1000 actinobacteria strains.</title>
        <authorList>
            <person name="Klenk H.-P."/>
        </authorList>
    </citation>
    <scope>NUCLEOTIDE SEQUENCE [LARGE SCALE GENOMIC DNA]</scope>
    <source>
        <strain evidence="2 3">DSM 45486</strain>
    </source>
</reference>
<keyword evidence="1" id="KW-1133">Transmembrane helix</keyword>
<dbReference type="RefSeq" id="WP_281391897.1">
    <property type="nucleotide sequence ID" value="NZ_JACHMO010000001.1"/>
</dbReference>
<comment type="caution">
    <text evidence="2">The sequence shown here is derived from an EMBL/GenBank/DDBJ whole genome shotgun (WGS) entry which is preliminary data.</text>
</comment>
<dbReference type="AlphaFoldDB" id="A0A7W9LZT1"/>
<keyword evidence="3" id="KW-1185">Reference proteome</keyword>
<dbReference type="Proteomes" id="UP000552097">
    <property type="component" value="Unassembled WGS sequence"/>
</dbReference>
<accession>A0A7W9LZT1</accession>
<keyword evidence="1" id="KW-0812">Transmembrane</keyword>
<keyword evidence="2" id="KW-0808">Transferase</keyword>
<evidence type="ECO:0000313" key="2">
    <source>
        <dbReference type="EMBL" id="MBB5802151.1"/>
    </source>
</evidence>
<keyword evidence="1" id="KW-0472">Membrane</keyword>
<dbReference type="EMBL" id="JACHMO010000001">
    <property type="protein sequence ID" value="MBB5802151.1"/>
    <property type="molecule type" value="Genomic_DNA"/>
</dbReference>
<dbReference type="GO" id="GO:0016301">
    <property type="term" value="F:kinase activity"/>
    <property type="evidence" value="ECO:0007669"/>
    <property type="project" value="UniProtKB-KW"/>
</dbReference>
<sequence length="40" mass="4049">MDRGSVRAGGGGLRVARVAWLVGVARVAWVGAWALGSLLG</sequence>
<feature type="transmembrane region" description="Helical" evidence="1">
    <location>
        <begin position="20"/>
        <end position="39"/>
    </location>
</feature>
<gene>
    <name evidence="2" type="ORF">F4560_001919</name>
</gene>
<protein>
    <submittedName>
        <fullName evidence="2">Fructose-1-phosphate kinase PfkB-like protein</fullName>
    </submittedName>
</protein>
<evidence type="ECO:0000313" key="3">
    <source>
        <dbReference type="Proteomes" id="UP000552097"/>
    </source>
</evidence>
<evidence type="ECO:0000256" key="1">
    <source>
        <dbReference type="SAM" id="Phobius"/>
    </source>
</evidence>